<gene>
    <name evidence="1" type="ORF">LCGC14_0832480</name>
</gene>
<reference evidence="1" key="1">
    <citation type="journal article" date="2015" name="Nature">
        <title>Complex archaea that bridge the gap between prokaryotes and eukaryotes.</title>
        <authorList>
            <person name="Spang A."/>
            <person name="Saw J.H."/>
            <person name="Jorgensen S.L."/>
            <person name="Zaremba-Niedzwiedzka K."/>
            <person name="Martijn J."/>
            <person name="Lind A.E."/>
            <person name="van Eijk R."/>
            <person name="Schleper C."/>
            <person name="Guy L."/>
            <person name="Ettema T.J."/>
        </authorList>
    </citation>
    <scope>NUCLEOTIDE SEQUENCE</scope>
</reference>
<proteinExistence type="predicted"/>
<comment type="caution">
    <text evidence="1">The sequence shown here is derived from an EMBL/GenBank/DDBJ whole genome shotgun (WGS) entry which is preliminary data.</text>
</comment>
<sequence>MTHGPIPASSRILGLRLQSSDPDAIRTIVDTLQSNSGDMRATALALGVAEGSLHRWAQTIPELGEAIKKRRRGRGARKTG</sequence>
<dbReference type="EMBL" id="LAZR01002395">
    <property type="protein sequence ID" value="KKN30584.1"/>
    <property type="molecule type" value="Genomic_DNA"/>
</dbReference>
<accession>A0A0F9PK69</accession>
<protein>
    <recommendedName>
        <fullName evidence="2">DNA binding HTH domain-containing protein</fullName>
    </recommendedName>
</protein>
<evidence type="ECO:0008006" key="2">
    <source>
        <dbReference type="Google" id="ProtNLM"/>
    </source>
</evidence>
<organism evidence="1">
    <name type="scientific">marine sediment metagenome</name>
    <dbReference type="NCBI Taxonomy" id="412755"/>
    <lineage>
        <taxon>unclassified sequences</taxon>
        <taxon>metagenomes</taxon>
        <taxon>ecological metagenomes</taxon>
    </lineage>
</organism>
<dbReference type="AlphaFoldDB" id="A0A0F9PK69"/>
<evidence type="ECO:0000313" key="1">
    <source>
        <dbReference type="EMBL" id="KKN30584.1"/>
    </source>
</evidence>
<name>A0A0F9PK69_9ZZZZ</name>